<dbReference type="Proteomes" id="UP001519288">
    <property type="component" value="Unassembled WGS sequence"/>
</dbReference>
<feature type="compositionally biased region" description="Low complexity" evidence="1">
    <location>
        <begin position="395"/>
        <end position="407"/>
    </location>
</feature>
<accession>A0ABS4JM11</accession>
<sequence>MRGSNIFKVSLSAALLVSMVGMVGCGNGKVNTLKTQNTPGNKYDIKSMKSNRIMGLKYSKVLSNKVTELAQVRSGQVLVTDRDAYVAVSLHGQNTGSTGYGAKSTNSGGTDTRIGMKGLGHGAGRSGLAGTMYDAIRGGTYGANGTGGTRTTGNYGATGTGSGTNMGTGYYGGMNGGVSGNSYYSYGGGTGARSNAGMGSGYGTGMGSYGTNSTGSNSNIMNSTGLGNGTGSGPINGMGNSGMSGTGMSGTGSSNMGIHGSNKTYGTGNNSGTYGSYSNTRGNYDTNSIRGNRGTNGSYGTNSTGTMDYVPQALKSEIERKIKMTAPHIQNVYISAHPEFVSRVNGYATQSIGGQALQGVENDFSTLIQRIFPSRNGTMTGPSGLNVTPQNNSRTNTNMNMTNDTMDQGYRGSVTR</sequence>
<feature type="region of interest" description="Disordered" evidence="1">
    <location>
        <begin position="375"/>
        <end position="416"/>
    </location>
</feature>
<organism evidence="3 4">
    <name type="scientific">Paenibacillus shirakamiensis</name>
    <dbReference type="NCBI Taxonomy" id="1265935"/>
    <lineage>
        <taxon>Bacteria</taxon>
        <taxon>Bacillati</taxon>
        <taxon>Bacillota</taxon>
        <taxon>Bacilli</taxon>
        <taxon>Bacillales</taxon>
        <taxon>Paenibacillaceae</taxon>
        <taxon>Paenibacillus</taxon>
    </lineage>
</organism>
<feature type="region of interest" description="Disordered" evidence="1">
    <location>
        <begin position="220"/>
        <end position="270"/>
    </location>
</feature>
<feature type="compositionally biased region" description="Polar residues" evidence="1">
    <location>
        <begin position="375"/>
        <end position="394"/>
    </location>
</feature>
<dbReference type="PROSITE" id="PS51257">
    <property type="entry name" value="PROKAR_LIPOPROTEIN"/>
    <property type="match status" value="1"/>
</dbReference>
<keyword evidence="2" id="KW-0732">Signal</keyword>
<protein>
    <recommendedName>
        <fullName evidence="5">Sporulation protein</fullName>
    </recommendedName>
</protein>
<keyword evidence="4" id="KW-1185">Reference proteome</keyword>
<comment type="caution">
    <text evidence="3">The sequence shown here is derived from an EMBL/GenBank/DDBJ whole genome shotgun (WGS) entry which is preliminary data.</text>
</comment>
<reference evidence="3 4" key="1">
    <citation type="submission" date="2021-03" db="EMBL/GenBank/DDBJ databases">
        <title>Genomic Encyclopedia of Type Strains, Phase IV (KMG-IV): sequencing the most valuable type-strain genomes for metagenomic binning, comparative biology and taxonomic classification.</title>
        <authorList>
            <person name="Goeker M."/>
        </authorList>
    </citation>
    <scope>NUCLEOTIDE SEQUENCE [LARGE SCALE GENOMIC DNA]</scope>
    <source>
        <strain evidence="3 4">DSM 26806</strain>
    </source>
</reference>
<gene>
    <name evidence="3" type="ORF">J2Z69_003207</name>
</gene>
<feature type="compositionally biased region" description="Low complexity" evidence="1">
    <location>
        <begin position="251"/>
        <end position="270"/>
    </location>
</feature>
<dbReference type="InterPro" id="IPR019076">
    <property type="entry name" value="Spore_lipoprot_YhcN/YlaJ-like"/>
</dbReference>
<feature type="compositionally biased region" description="Gly residues" evidence="1">
    <location>
        <begin position="226"/>
        <end position="250"/>
    </location>
</feature>
<feature type="chain" id="PRO_5047251425" description="Sporulation protein" evidence="2">
    <location>
        <begin position="24"/>
        <end position="416"/>
    </location>
</feature>
<dbReference type="RefSeq" id="WP_209864689.1">
    <property type="nucleotide sequence ID" value="NZ_JAGGLD010000006.1"/>
</dbReference>
<evidence type="ECO:0000313" key="3">
    <source>
        <dbReference type="EMBL" id="MBP2002150.1"/>
    </source>
</evidence>
<evidence type="ECO:0008006" key="5">
    <source>
        <dbReference type="Google" id="ProtNLM"/>
    </source>
</evidence>
<dbReference type="Pfam" id="PF09580">
    <property type="entry name" value="Spore_YhcN_YlaJ"/>
    <property type="match status" value="1"/>
</dbReference>
<evidence type="ECO:0000256" key="2">
    <source>
        <dbReference type="SAM" id="SignalP"/>
    </source>
</evidence>
<dbReference type="EMBL" id="JAGGLD010000006">
    <property type="protein sequence ID" value="MBP2002150.1"/>
    <property type="molecule type" value="Genomic_DNA"/>
</dbReference>
<feature type="signal peptide" evidence="2">
    <location>
        <begin position="1"/>
        <end position="23"/>
    </location>
</feature>
<proteinExistence type="predicted"/>
<evidence type="ECO:0000256" key="1">
    <source>
        <dbReference type="SAM" id="MobiDB-lite"/>
    </source>
</evidence>
<evidence type="ECO:0000313" key="4">
    <source>
        <dbReference type="Proteomes" id="UP001519288"/>
    </source>
</evidence>
<name>A0ABS4JM11_9BACL</name>